<reference evidence="4" key="1">
    <citation type="submission" date="2020-05" db="EMBL/GenBank/DDBJ databases">
        <authorList>
            <person name="Chiriac C."/>
            <person name="Salcher M."/>
            <person name="Ghai R."/>
            <person name="Kavagutti S V."/>
        </authorList>
    </citation>
    <scope>NUCLEOTIDE SEQUENCE</scope>
</reference>
<gene>
    <name evidence="3" type="ORF">UFOVP1275_5</name>
    <name evidence="4" type="ORF">UFOVP1401_6</name>
    <name evidence="1" type="ORF">UFOVP293_3</name>
    <name evidence="2" type="ORF">UFOVP884_3</name>
</gene>
<protein>
    <submittedName>
        <fullName evidence="4">Uncharacterized protein</fullName>
    </submittedName>
</protein>
<dbReference type="EMBL" id="LR796828">
    <property type="protein sequence ID" value="CAB4168590.1"/>
    <property type="molecule type" value="Genomic_DNA"/>
</dbReference>
<evidence type="ECO:0000313" key="4">
    <source>
        <dbReference type="EMBL" id="CAB4204684.1"/>
    </source>
</evidence>
<organism evidence="4">
    <name type="scientific">uncultured Caudovirales phage</name>
    <dbReference type="NCBI Taxonomy" id="2100421"/>
    <lineage>
        <taxon>Viruses</taxon>
        <taxon>Duplodnaviria</taxon>
        <taxon>Heunggongvirae</taxon>
        <taxon>Uroviricota</taxon>
        <taxon>Caudoviricetes</taxon>
        <taxon>Peduoviridae</taxon>
        <taxon>Maltschvirus</taxon>
        <taxon>Maltschvirus maltsch</taxon>
    </lineage>
</organism>
<dbReference type="EMBL" id="LR797219">
    <property type="protein sequence ID" value="CAB4194868.1"/>
    <property type="molecule type" value="Genomic_DNA"/>
</dbReference>
<evidence type="ECO:0000313" key="3">
    <source>
        <dbReference type="EMBL" id="CAB4194868.1"/>
    </source>
</evidence>
<name>A0A6J5S7R3_9CAUD</name>
<sequence>MSRMKDYLLEDLPLFRATDPDTSRQASPIRVGTHRAILLEQYFYATLGLTDEEAGARAALAGHEIKGYWKRCSDLRTIGLIQDLGIRRALLSGSQGIVCGITQTGLDMVRGWA</sequence>
<evidence type="ECO:0000313" key="1">
    <source>
        <dbReference type="EMBL" id="CAB4135845.1"/>
    </source>
</evidence>
<evidence type="ECO:0000313" key="2">
    <source>
        <dbReference type="EMBL" id="CAB4168590.1"/>
    </source>
</evidence>
<dbReference type="EMBL" id="LR796306">
    <property type="protein sequence ID" value="CAB4135845.1"/>
    <property type="molecule type" value="Genomic_DNA"/>
</dbReference>
<dbReference type="EMBL" id="LR797351">
    <property type="protein sequence ID" value="CAB4204684.1"/>
    <property type="molecule type" value="Genomic_DNA"/>
</dbReference>
<proteinExistence type="predicted"/>
<accession>A0A6J5S7R3</accession>